<evidence type="ECO:0000313" key="17">
    <source>
        <dbReference type="EMBL" id="PSL39938.1"/>
    </source>
</evidence>
<feature type="compositionally biased region" description="Basic and acidic residues" evidence="14">
    <location>
        <begin position="482"/>
        <end position="494"/>
    </location>
</feature>
<evidence type="ECO:0000256" key="8">
    <source>
        <dbReference type="ARBA" id="ARBA00022827"/>
    </source>
</evidence>
<evidence type="ECO:0000256" key="10">
    <source>
        <dbReference type="ARBA" id="ARBA00029426"/>
    </source>
</evidence>
<evidence type="ECO:0000256" key="7">
    <source>
        <dbReference type="ARBA" id="ARBA00022642"/>
    </source>
</evidence>
<evidence type="ECO:0000313" key="20">
    <source>
        <dbReference type="Proteomes" id="UP000268291"/>
    </source>
</evidence>
<dbReference type="Proteomes" id="UP000241203">
    <property type="component" value="Unassembled WGS sequence"/>
</dbReference>
<name>A0A2P8H158_9MICO</name>
<dbReference type="InterPro" id="IPR037099">
    <property type="entry name" value="Fum_R/Succ_DH_flav-like_C_sf"/>
</dbReference>
<keyword evidence="20" id="KW-1185">Reference proteome</keyword>
<dbReference type="Pfam" id="PF00890">
    <property type="entry name" value="FAD_binding_2"/>
    <property type="match status" value="1"/>
</dbReference>
<protein>
    <recommendedName>
        <fullName evidence="5 12">L-aspartate oxidase</fullName>
        <ecNumber evidence="4 12">1.4.3.16</ecNumber>
    </recommendedName>
</protein>
<dbReference type="Gene3D" id="3.50.50.60">
    <property type="entry name" value="FAD/NAD(P)-binding domain"/>
    <property type="match status" value="1"/>
</dbReference>
<evidence type="ECO:0000256" key="6">
    <source>
        <dbReference type="ARBA" id="ARBA00022630"/>
    </source>
</evidence>
<dbReference type="EMBL" id="PYAU01000001">
    <property type="protein sequence ID" value="PSL39938.1"/>
    <property type="molecule type" value="Genomic_DNA"/>
</dbReference>
<dbReference type="PANTHER" id="PTHR42716:SF2">
    <property type="entry name" value="L-ASPARTATE OXIDASE, CHLOROPLASTIC"/>
    <property type="match status" value="1"/>
</dbReference>
<evidence type="ECO:0000256" key="5">
    <source>
        <dbReference type="ARBA" id="ARBA00021901"/>
    </source>
</evidence>
<evidence type="ECO:0000256" key="12">
    <source>
        <dbReference type="NCBIfam" id="TIGR00551"/>
    </source>
</evidence>
<dbReference type="SUPFAM" id="SSF46977">
    <property type="entry name" value="Succinate dehydrogenase/fumarate reductase flavoprotein C-terminal domain"/>
    <property type="match status" value="1"/>
</dbReference>
<evidence type="ECO:0000259" key="15">
    <source>
        <dbReference type="Pfam" id="PF00890"/>
    </source>
</evidence>
<comment type="pathway">
    <text evidence="2 13">Cofactor biosynthesis; NAD(+) biosynthesis; iminoaspartate from L-aspartate (oxidase route): step 1/1.</text>
</comment>
<feature type="region of interest" description="Disordered" evidence="14">
    <location>
        <begin position="482"/>
        <end position="528"/>
    </location>
</feature>
<reference evidence="18 20" key="2">
    <citation type="submission" date="2018-12" db="EMBL/GenBank/DDBJ databases">
        <authorList>
            <person name="hu s."/>
            <person name="Xu Y."/>
            <person name="Xu B."/>
            <person name="Li F."/>
        </authorList>
    </citation>
    <scope>NUCLEOTIDE SEQUENCE [LARGE SCALE GENOMIC DNA]</scope>
    <source>
        <strain evidence="18 20">KSW2-17</strain>
    </source>
</reference>
<organism evidence="17 19">
    <name type="scientific">Labedella gwakjiensis</name>
    <dbReference type="NCBI Taxonomy" id="390269"/>
    <lineage>
        <taxon>Bacteria</taxon>
        <taxon>Bacillati</taxon>
        <taxon>Actinomycetota</taxon>
        <taxon>Actinomycetes</taxon>
        <taxon>Micrococcales</taxon>
        <taxon>Microbacteriaceae</taxon>
        <taxon>Labedella</taxon>
    </lineage>
</organism>
<dbReference type="InterPro" id="IPR036188">
    <property type="entry name" value="FAD/NAD-bd_sf"/>
</dbReference>
<evidence type="ECO:0000313" key="18">
    <source>
        <dbReference type="EMBL" id="RUQ85701.1"/>
    </source>
</evidence>
<dbReference type="GO" id="GO:0005737">
    <property type="term" value="C:cytoplasm"/>
    <property type="evidence" value="ECO:0007669"/>
    <property type="project" value="UniProtKB-SubCell"/>
</dbReference>
<feature type="domain" description="Fumarate reductase/succinate dehydrogenase flavoprotein-like C-terminal" evidence="16">
    <location>
        <begin position="466"/>
        <end position="495"/>
    </location>
</feature>
<evidence type="ECO:0000256" key="4">
    <source>
        <dbReference type="ARBA" id="ARBA00012173"/>
    </source>
</evidence>
<dbReference type="AlphaFoldDB" id="A0A2P8H158"/>
<accession>A0A2P8H158</accession>
<dbReference type="RefSeq" id="WP_106564742.1">
    <property type="nucleotide sequence ID" value="NZ_PYAU01000001.1"/>
</dbReference>
<evidence type="ECO:0000256" key="13">
    <source>
        <dbReference type="RuleBase" id="RU362049"/>
    </source>
</evidence>
<evidence type="ECO:0000256" key="3">
    <source>
        <dbReference type="ARBA" id="ARBA00008562"/>
    </source>
</evidence>
<evidence type="ECO:0000256" key="11">
    <source>
        <dbReference type="ARBA" id="ARBA00048305"/>
    </source>
</evidence>
<comment type="similarity">
    <text evidence="3 13">Belongs to the FAD-dependent oxidoreductase 2 family. NadB subfamily.</text>
</comment>
<dbReference type="SUPFAM" id="SSF51905">
    <property type="entry name" value="FAD/NAD(P)-binding domain"/>
    <property type="match status" value="1"/>
</dbReference>
<dbReference type="EC" id="1.4.3.16" evidence="4 12"/>
<dbReference type="FunFam" id="3.90.700.10:FF:000002">
    <property type="entry name" value="L-aspartate oxidase"/>
    <property type="match status" value="1"/>
</dbReference>
<reference evidence="17 19" key="1">
    <citation type="submission" date="2018-03" db="EMBL/GenBank/DDBJ databases">
        <title>Genomic Encyclopedia of Archaeal and Bacterial Type Strains, Phase II (KMG-II): from individual species to whole genera.</title>
        <authorList>
            <person name="Goeker M."/>
        </authorList>
    </citation>
    <scope>NUCLEOTIDE SEQUENCE [LARGE SCALE GENOMIC DNA]</scope>
    <source>
        <strain evidence="17 19">DSM 21548</strain>
    </source>
</reference>
<feature type="compositionally biased region" description="Basic and acidic residues" evidence="14">
    <location>
        <begin position="514"/>
        <end position="528"/>
    </location>
</feature>
<comment type="function">
    <text evidence="10">Catalyzes the oxidation of L-aspartate to iminoaspartate, the first step in the de novo biosynthesis of NAD(+).</text>
</comment>
<evidence type="ECO:0000313" key="19">
    <source>
        <dbReference type="Proteomes" id="UP000241203"/>
    </source>
</evidence>
<evidence type="ECO:0000256" key="9">
    <source>
        <dbReference type="ARBA" id="ARBA00023002"/>
    </source>
</evidence>
<dbReference type="OrthoDB" id="9805351at2"/>
<dbReference type="InterPro" id="IPR015939">
    <property type="entry name" value="Fum_Rdtase/Succ_DH_flav-like_C"/>
</dbReference>
<comment type="subcellular location">
    <subcellularLocation>
        <location evidence="13">Cytoplasm</location>
    </subcellularLocation>
</comment>
<comment type="caution">
    <text evidence="17">The sequence shown here is derived from an EMBL/GenBank/DDBJ whole genome shotgun (WGS) entry which is preliminary data.</text>
</comment>
<feature type="domain" description="FAD-dependent oxidoreductase 2 FAD-binding" evidence="15">
    <location>
        <begin position="3"/>
        <end position="380"/>
    </location>
</feature>
<dbReference type="NCBIfam" id="TIGR00551">
    <property type="entry name" value="nadB"/>
    <property type="match status" value="1"/>
</dbReference>
<keyword evidence="9 13" id="KW-0560">Oxidoreductase</keyword>
<dbReference type="UniPathway" id="UPA00253">
    <property type="reaction ID" value="UER00326"/>
</dbReference>
<keyword evidence="8 13" id="KW-0274">FAD</keyword>
<dbReference type="Pfam" id="PF02910">
    <property type="entry name" value="Succ_DH_flav_C"/>
    <property type="match status" value="1"/>
</dbReference>
<sequence length="528" mass="54453">MRVVVVGSGIAGLTTALHASADHEVILVTGGRIDAANTAWAQGGIAGVLSEDSDASPPADSVDSHIRDTLLAGAGLCAEDAVRVLCTEAPDRLHELIALGVPFDRSGGVLARALEAAHSAPRVLHSGGDATGAAIERVLVEAARSRVDTILEYTRLIDLIVRDGAVRGVSLTSPTGANRIDADAVVLATGGFAGLYAHTSNPRSATGSGIAVAARAGALLADLEFVQFHPTVLAASSSFLVSEAVRGEGAVLRNERGERFMLAVHPDAELAPRDVVARAIAREMRGQGGRPVVLDATAIDGQGLDGPGLDARFPSIARRTREAGYDWNTEPIPVTPAAHYTMGGVATDLDGRTSVPGLFAVGEVARTGVHGANRLASNSLMEGAVFGARVARALSARDREPFAVADGSVIGVAVPIAGTSFRDEQPLSLGELLWDEVGLVRSESGLQRALQHVSASAASGGDRDEVTVAALVAGAALLRRESRGAHARADHPDTDPSLARPQFLRGESPSAERTAADVEPARREAIAC</sequence>
<dbReference type="Proteomes" id="UP000268291">
    <property type="component" value="Unassembled WGS sequence"/>
</dbReference>
<dbReference type="PRINTS" id="PR00368">
    <property type="entry name" value="FADPNR"/>
</dbReference>
<keyword evidence="6 13" id="KW-0285">Flavoprotein</keyword>
<dbReference type="InterPro" id="IPR003953">
    <property type="entry name" value="FAD-dep_OxRdtase_2_FAD-bd"/>
</dbReference>
<evidence type="ECO:0000256" key="1">
    <source>
        <dbReference type="ARBA" id="ARBA00001974"/>
    </source>
</evidence>
<dbReference type="InterPro" id="IPR005288">
    <property type="entry name" value="NadB"/>
</dbReference>
<dbReference type="EMBL" id="RZGY01000001">
    <property type="protein sequence ID" value="RUQ85701.1"/>
    <property type="molecule type" value="Genomic_DNA"/>
</dbReference>
<evidence type="ECO:0000259" key="16">
    <source>
        <dbReference type="Pfam" id="PF02910"/>
    </source>
</evidence>
<evidence type="ECO:0000256" key="14">
    <source>
        <dbReference type="SAM" id="MobiDB-lite"/>
    </source>
</evidence>
<proteinExistence type="inferred from homology"/>
<dbReference type="SUPFAM" id="SSF56425">
    <property type="entry name" value="Succinate dehydrogenase/fumarate reductase flavoprotein, catalytic domain"/>
    <property type="match status" value="1"/>
</dbReference>
<dbReference type="GO" id="GO:0008734">
    <property type="term" value="F:L-aspartate oxidase activity"/>
    <property type="evidence" value="ECO:0007669"/>
    <property type="project" value="UniProtKB-UniRule"/>
</dbReference>
<gene>
    <name evidence="18" type="primary">nadB</name>
    <name evidence="17" type="ORF">CLV49_3593</name>
    <name evidence="18" type="ORF">ELQ93_01295</name>
</gene>
<keyword evidence="7 13" id="KW-0662">Pyridine nucleotide biosynthesis</keyword>
<comment type="catalytic activity">
    <reaction evidence="11">
        <text>L-aspartate + O2 = iminosuccinate + H2O2</text>
        <dbReference type="Rhea" id="RHEA:25876"/>
        <dbReference type="ChEBI" id="CHEBI:15379"/>
        <dbReference type="ChEBI" id="CHEBI:16240"/>
        <dbReference type="ChEBI" id="CHEBI:29991"/>
        <dbReference type="ChEBI" id="CHEBI:77875"/>
        <dbReference type="EC" id="1.4.3.16"/>
    </reaction>
    <physiologicalReaction direction="left-to-right" evidence="11">
        <dbReference type="Rhea" id="RHEA:25877"/>
    </physiologicalReaction>
</comment>
<dbReference type="Gene3D" id="1.20.58.100">
    <property type="entry name" value="Fumarate reductase/succinate dehydrogenase flavoprotein-like, C-terminal domain"/>
    <property type="match status" value="1"/>
</dbReference>
<evidence type="ECO:0000256" key="2">
    <source>
        <dbReference type="ARBA" id="ARBA00004950"/>
    </source>
</evidence>
<dbReference type="GO" id="GO:0034628">
    <property type="term" value="P:'de novo' NAD+ biosynthetic process from L-aspartate"/>
    <property type="evidence" value="ECO:0007669"/>
    <property type="project" value="TreeGrafter"/>
</dbReference>
<comment type="cofactor">
    <cofactor evidence="1 13">
        <name>FAD</name>
        <dbReference type="ChEBI" id="CHEBI:57692"/>
    </cofactor>
</comment>
<dbReference type="InterPro" id="IPR027477">
    <property type="entry name" value="Succ_DH/fumarate_Rdtase_cat_sf"/>
</dbReference>
<dbReference type="PANTHER" id="PTHR42716">
    <property type="entry name" value="L-ASPARTATE OXIDASE"/>
    <property type="match status" value="1"/>
</dbReference>
<dbReference type="Gene3D" id="3.90.700.10">
    <property type="entry name" value="Succinate dehydrogenase/fumarate reductase flavoprotein, catalytic domain"/>
    <property type="match status" value="1"/>
</dbReference>
<dbReference type="GO" id="GO:0033765">
    <property type="term" value="F:steroid dehydrogenase activity, acting on the CH-CH group of donors"/>
    <property type="evidence" value="ECO:0007669"/>
    <property type="project" value="UniProtKB-ARBA"/>
</dbReference>